<comment type="caution">
    <text evidence="2">The sequence shown here is derived from an EMBL/GenBank/DDBJ whole genome shotgun (WGS) entry which is preliminary data.</text>
</comment>
<feature type="non-terminal residue" evidence="2">
    <location>
        <position position="232"/>
    </location>
</feature>
<organism evidence="2">
    <name type="scientific">Tanacetum cinerariifolium</name>
    <name type="common">Dalmatian daisy</name>
    <name type="synonym">Chrysanthemum cinerariifolium</name>
    <dbReference type="NCBI Taxonomy" id="118510"/>
    <lineage>
        <taxon>Eukaryota</taxon>
        <taxon>Viridiplantae</taxon>
        <taxon>Streptophyta</taxon>
        <taxon>Embryophyta</taxon>
        <taxon>Tracheophyta</taxon>
        <taxon>Spermatophyta</taxon>
        <taxon>Magnoliopsida</taxon>
        <taxon>eudicotyledons</taxon>
        <taxon>Gunneridae</taxon>
        <taxon>Pentapetalae</taxon>
        <taxon>asterids</taxon>
        <taxon>campanulids</taxon>
        <taxon>Asterales</taxon>
        <taxon>Asteraceae</taxon>
        <taxon>Asteroideae</taxon>
        <taxon>Anthemideae</taxon>
        <taxon>Anthemidinae</taxon>
        <taxon>Tanacetum</taxon>
    </lineage>
</organism>
<proteinExistence type="predicted"/>
<name>A0A699PYR2_TANCI</name>
<feature type="compositionally biased region" description="Basic and acidic residues" evidence="1">
    <location>
        <begin position="1"/>
        <end position="14"/>
    </location>
</feature>
<sequence>SDHFTSDDSSRESSSDSSSESSSEFHSDTSPYSSLRHSSSASSVPRALSPVCFDLLPPHKRIKDFDFVINFDVSSEEGYVPYVPKQIGLAVDVEDSYEPYTEPNFDHDVKEYIDAYIAFTNDIAARGTLEEGYVPYVPKQIGLAVDVEDSYEPYTEPNFNHDVKEDIDACIAFTGDIAARWTEDYLDLVCADGSLEVMQRGLDMVMQELYDQMVKIQVHRVRVIESVQKGPR</sequence>
<feature type="compositionally biased region" description="Low complexity" evidence="1">
    <location>
        <begin position="15"/>
        <end position="40"/>
    </location>
</feature>
<dbReference type="AlphaFoldDB" id="A0A699PYR2"/>
<feature type="non-terminal residue" evidence="2">
    <location>
        <position position="1"/>
    </location>
</feature>
<gene>
    <name evidence="2" type="ORF">Tci_827418</name>
</gene>
<feature type="region of interest" description="Disordered" evidence="1">
    <location>
        <begin position="1"/>
        <end position="40"/>
    </location>
</feature>
<evidence type="ECO:0000313" key="2">
    <source>
        <dbReference type="EMBL" id="GFC55448.1"/>
    </source>
</evidence>
<protein>
    <submittedName>
        <fullName evidence="2">Uncharacterized protein</fullName>
    </submittedName>
</protein>
<evidence type="ECO:0000256" key="1">
    <source>
        <dbReference type="SAM" id="MobiDB-lite"/>
    </source>
</evidence>
<dbReference type="EMBL" id="BKCJ010965295">
    <property type="protein sequence ID" value="GFC55448.1"/>
    <property type="molecule type" value="Genomic_DNA"/>
</dbReference>
<accession>A0A699PYR2</accession>
<reference evidence="2" key="1">
    <citation type="journal article" date="2019" name="Sci. Rep.">
        <title>Draft genome of Tanacetum cinerariifolium, the natural source of mosquito coil.</title>
        <authorList>
            <person name="Yamashiro T."/>
            <person name="Shiraishi A."/>
            <person name="Satake H."/>
            <person name="Nakayama K."/>
        </authorList>
    </citation>
    <scope>NUCLEOTIDE SEQUENCE</scope>
</reference>